<dbReference type="InterPro" id="IPR007526">
    <property type="entry name" value="SWIRM"/>
</dbReference>
<dbReference type="GO" id="GO:0003682">
    <property type="term" value="F:chromatin binding"/>
    <property type="evidence" value="ECO:0007669"/>
    <property type="project" value="TreeGrafter"/>
</dbReference>
<dbReference type="SUPFAM" id="SSF46689">
    <property type="entry name" value="Homeodomain-like"/>
    <property type="match status" value="1"/>
</dbReference>
<evidence type="ECO:0000256" key="1">
    <source>
        <dbReference type="SAM" id="MobiDB-lite"/>
    </source>
</evidence>
<dbReference type="GO" id="GO:0070210">
    <property type="term" value="C:Rpd3L-Expanded complex"/>
    <property type="evidence" value="ECO:0007669"/>
    <property type="project" value="TreeGrafter"/>
</dbReference>
<protein>
    <recommendedName>
        <fullName evidence="2">SWIRM domain-containing protein</fullName>
    </recommendedName>
</protein>
<dbReference type="InParanoid" id="A7TPK0"/>
<accession>A7TPK0</accession>
<organism evidence="4">
    <name type="scientific">Vanderwaltozyma polyspora (strain ATCC 22028 / DSM 70294 / BCRC 21397 / CBS 2163 / NBRC 10782 / NRRL Y-8283 / UCD 57-17)</name>
    <name type="common">Kluyveromyces polysporus</name>
    <dbReference type="NCBI Taxonomy" id="436907"/>
    <lineage>
        <taxon>Eukaryota</taxon>
        <taxon>Fungi</taxon>
        <taxon>Dikarya</taxon>
        <taxon>Ascomycota</taxon>
        <taxon>Saccharomycotina</taxon>
        <taxon>Saccharomycetes</taxon>
        <taxon>Saccharomycetales</taxon>
        <taxon>Saccharomycetaceae</taxon>
        <taxon>Vanderwaltozyma</taxon>
    </lineage>
</organism>
<sequence>MELFSPQPEHAQLNTVVTPKENNQILELLKNVITQDSDSCSKNAMEIHSNEHSINTMLMANRVLPNHHNGPLLLSDVPYNDTNNTKYEGVNRLGNPRMLESRCLGLINSTSNIDSILDEHHIPSPPLSPQLSPIEFSKTSKEIAPVKKIGIMVKPCWPQGMTVKRYRYGTHGFLSQYRSFSGIKTMDTSGKTRYVGMPANRYTKRYRPYKYSSAEYIERLQRARNRGVNEGLFFDSENDDSQIDRSRAPSTPVRKVKKATPLTSPPLASANIVNNTPQYIPNMSWEKLPDYSPPLSTIPPNNVKVMKVEWKGSPMDLSRDPLKDKLHPAELVLAQILRLPCDLYLDSKRRLFLEKVYRYKEGLPFRRTDAQKACRIDVNKASRLYAAYEKIGWLEDSNFDKYL</sequence>
<evidence type="ECO:0000259" key="2">
    <source>
        <dbReference type="PROSITE" id="PS50934"/>
    </source>
</evidence>
<evidence type="ECO:0000313" key="4">
    <source>
        <dbReference type="Proteomes" id="UP000000267"/>
    </source>
</evidence>
<dbReference type="EMBL" id="DS480444">
    <property type="protein sequence ID" value="EDO15792.1"/>
    <property type="molecule type" value="Genomic_DNA"/>
</dbReference>
<dbReference type="GO" id="GO:0006338">
    <property type="term" value="P:chromatin remodeling"/>
    <property type="evidence" value="ECO:0007669"/>
    <property type="project" value="TreeGrafter"/>
</dbReference>
<dbReference type="PROSITE" id="PS50934">
    <property type="entry name" value="SWIRM"/>
    <property type="match status" value="1"/>
</dbReference>
<dbReference type="FunCoup" id="A7TPK0">
    <property type="interactions" value="129"/>
</dbReference>
<dbReference type="eggNOG" id="ENOG502R6VN">
    <property type="taxonomic scope" value="Eukaryota"/>
</dbReference>
<feature type="domain" description="SWIRM" evidence="2">
    <location>
        <begin position="306"/>
        <end position="403"/>
    </location>
</feature>
<dbReference type="InterPro" id="IPR036388">
    <property type="entry name" value="WH-like_DNA-bd_sf"/>
</dbReference>
<dbReference type="GeneID" id="5543900"/>
<dbReference type="RefSeq" id="XP_001643650.1">
    <property type="nucleotide sequence ID" value="XM_001643600.1"/>
</dbReference>
<evidence type="ECO:0000313" key="3">
    <source>
        <dbReference type="EMBL" id="EDO15792.1"/>
    </source>
</evidence>
<dbReference type="GO" id="GO:0006357">
    <property type="term" value="P:regulation of transcription by RNA polymerase II"/>
    <property type="evidence" value="ECO:0007669"/>
    <property type="project" value="TreeGrafter"/>
</dbReference>
<dbReference type="Pfam" id="PF04433">
    <property type="entry name" value="SWIRM"/>
    <property type="match status" value="1"/>
</dbReference>
<name>A7TPK0_VANPO</name>
<dbReference type="KEGG" id="vpo:Kpol_1040p5"/>
<gene>
    <name evidence="3" type="ORF">Kpol_1040p5</name>
</gene>
<dbReference type="HOGENOM" id="CLU_042442_0_0_1"/>
<proteinExistence type="predicted"/>
<dbReference type="FunFam" id="1.10.10.10:FF:000087">
    <property type="entry name" value="Transcriptional adapter 2"/>
    <property type="match status" value="1"/>
</dbReference>
<dbReference type="Gene3D" id="1.10.10.10">
    <property type="entry name" value="Winged helix-like DNA-binding domain superfamily/Winged helix DNA-binding domain"/>
    <property type="match status" value="1"/>
</dbReference>
<dbReference type="PANTHER" id="PTHR12374">
    <property type="entry name" value="TRANSCRIPTIONAL ADAPTOR 2 ADA2 -RELATED"/>
    <property type="match status" value="1"/>
</dbReference>
<keyword evidence="4" id="KW-1185">Reference proteome</keyword>
<dbReference type="GO" id="GO:0003713">
    <property type="term" value="F:transcription coactivator activity"/>
    <property type="evidence" value="ECO:0007669"/>
    <property type="project" value="TreeGrafter"/>
</dbReference>
<reference evidence="3 4" key="1">
    <citation type="journal article" date="2007" name="Proc. Natl. Acad. Sci. U.S.A.">
        <title>Independent sorting-out of thousands of duplicated gene pairs in two yeast species descended from a whole-genome duplication.</title>
        <authorList>
            <person name="Scannell D.R."/>
            <person name="Frank A.C."/>
            <person name="Conant G.C."/>
            <person name="Byrne K.P."/>
            <person name="Woolfit M."/>
            <person name="Wolfe K.H."/>
        </authorList>
    </citation>
    <scope>NUCLEOTIDE SEQUENCE [LARGE SCALE GENOMIC DNA]</scope>
    <source>
        <strain evidence="4">ATCC 22028 / DSM 70294 / BCRC 21397 / CBS 2163 / NBRC 10782 / NRRL Y-8283 / UCD 57-17</strain>
    </source>
</reference>
<dbReference type="OMA" id="YATHGFL"/>
<dbReference type="OrthoDB" id="5598695at2759"/>
<dbReference type="InterPro" id="IPR009057">
    <property type="entry name" value="Homeodomain-like_sf"/>
</dbReference>
<dbReference type="AlphaFoldDB" id="A7TPK0"/>
<dbReference type="PANTHER" id="PTHR12374:SF21">
    <property type="entry name" value="SWIRM DOMAIN-CONTAINING PROTEIN FUN19-RELATED"/>
    <property type="match status" value="1"/>
</dbReference>
<dbReference type="Proteomes" id="UP000000267">
    <property type="component" value="Unassembled WGS sequence"/>
</dbReference>
<feature type="region of interest" description="Disordered" evidence="1">
    <location>
        <begin position="237"/>
        <end position="261"/>
    </location>
</feature>
<dbReference type="PhylomeDB" id="A7TPK0"/>
<dbReference type="STRING" id="436907.A7TPK0"/>